<organism evidence="2 3">
    <name type="scientific">Veronia nyctiphanis</name>
    <dbReference type="NCBI Taxonomy" id="1278244"/>
    <lineage>
        <taxon>Bacteria</taxon>
        <taxon>Pseudomonadati</taxon>
        <taxon>Pseudomonadota</taxon>
        <taxon>Gammaproteobacteria</taxon>
        <taxon>Vibrionales</taxon>
        <taxon>Vibrionaceae</taxon>
        <taxon>Veronia</taxon>
    </lineage>
</organism>
<dbReference type="Gene3D" id="3.40.190.290">
    <property type="match status" value="1"/>
</dbReference>
<dbReference type="Proteomes" id="UP000290287">
    <property type="component" value="Unassembled WGS sequence"/>
</dbReference>
<name>A0A4V1LST9_9GAMM</name>
<dbReference type="InterPro" id="IPR005119">
    <property type="entry name" value="LysR_subst-bd"/>
</dbReference>
<proteinExistence type="predicted"/>
<dbReference type="OrthoDB" id="9786526at2"/>
<sequence>MNLDPIFSGTAPRHSIYHRASPSLARFGPDGVDIAIRATNNPDDSLIGIRLQNFEFVLTYPSSRQEITGLPWVRLNEQHQGLPSERWNGAEKATCRSRIATDSYLSVMQLISAGNGIGLVPDFVVRSNPLLGSQKTETSLPQWSLWLLYQPQLRKSPLARTFSDYLKENWLPPVKAISRAANSIE</sequence>
<feature type="domain" description="LysR substrate-binding" evidence="1">
    <location>
        <begin position="30"/>
        <end position="169"/>
    </location>
</feature>
<dbReference type="SUPFAM" id="SSF53850">
    <property type="entry name" value="Periplasmic binding protein-like II"/>
    <property type="match status" value="1"/>
</dbReference>
<gene>
    <name evidence="2" type="ORF">CS022_13485</name>
</gene>
<comment type="caution">
    <text evidence="2">The sequence shown here is derived from an EMBL/GenBank/DDBJ whole genome shotgun (WGS) entry which is preliminary data.</text>
</comment>
<dbReference type="Pfam" id="PF03466">
    <property type="entry name" value="LysR_substrate"/>
    <property type="match status" value="1"/>
</dbReference>
<keyword evidence="3" id="KW-1185">Reference proteome</keyword>
<dbReference type="EMBL" id="PEIB01000015">
    <property type="protein sequence ID" value="RXJ72858.1"/>
    <property type="molecule type" value="Genomic_DNA"/>
</dbReference>
<accession>A0A4V1LST9</accession>
<evidence type="ECO:0000313" key="3">
    <source>
        <dbReference type="Proteomes" id="UP000290287"/>
    </source>
</evidence>
<protein>
    <recommendedName>
        <fullName evidence="1">LysR substrate-binding domain-containing protein</fullName>
    </recommendedName>
</protein>
<dbReference type="AlphaFoldDB" id="A0A4V1LST9"/>
<evidence type="ECO:0000259" key="1">
    <source>
        <dbReference type="Pfam" id="PF03466"/>
    </source>
</evidence>
<reference evidence="2 3" key="1">
    <citation type="submission" date="2017-10" db="EMBL/GenBank/DDBJ databases">
        <title>Nyctiphanis sp. nov., isolated from the stomach of the euphausiid Nyctiphanes simplex (Hansen, 1911) in the Gulf of California.</title>
        <authorList>
            <person name="Gomez-Gil B."/>
            <person name="Aguilar-Mendez M."/>
            <person name="Lopez-Cortes A."/>
            <person name="Gomez-Gutierrez J."/>
            <person name="Roque A."/>
            <person name="Lang E."/>
            <person name="Gonzalez-Castillo A."/>
        </authorList>
    </citation>
    <scope>NUCLEOTIDE SEQUENCE [LARGE SCALE GENOMIC DNA]</scope>
    <source>
        <strain evidence="2 3">CAIM 600</strain>
    </source>
</reference>
<evidence type="ECO:0000313" key="2">
    <source>
        <dbReference type="EMBL" id="RXJ72858.1"/>
    </source>
</evidence>